<organism evidence="1 2">
    <name type="scientific">Methylobacter tundripaludum</name>
    <dbReference type="NCBI Taxonomy" id="173365"/>
    <lineage>
        <taxon>Bacteria</taxon>
        <taxon>Pseudomonadati</taxon>
        <taxon>Pseudomonadota</taxon>
        <taxon>Gammaproteobacteria</taxon>
        <taxon>Methylococcales</taxon>
        <taxon>Methylococcaceae</taxon>
        <taxon>Methylobacter</taxon>
    </lineage>
</organism>
<dbReference type="AlphaFoldDB" id="A0A2S6H3X4"/>
<dbReference type="OrthoDB" id="467603at2"/>
<reference evidence="1 2" key="1">
    <citation type="submission" date="2018-02" db="EMBL/GenBank/DDBJ databases">
        <title>Subsurface microbial communities from deep shales in Ohio and West Virginia, USA.</title>
        <authorList>
            <person name="Wrighton K."/>
        </authorList>
    </citation>
    <scope>NUCLEOTIDE SEQUENCE [LARGE SCALE GENOMIC DNA]</scope>
    <source>
        <strain evidence="1 2">OWC-G53F</strain>
    </source>
</reference>
<accession>A0A2S6H3X4</accession>
<protein>
    <recommendedName>
        <fullName evidence="3">DUF2281 domain-containing protein</fullName>
    </recommendedName>
</protein>
<keyword evidence="2" id="KW-1185">Reference proteome</keyword>
<dbReference type="Proteomes" id="UP000238071">
    <property type="component" value="Unassembled WGS sequence"/>
</dbReference>
<dbReference type="RefSeq" id="WP_104423488.1">
    <property type="nucleotide sequence ID" value="NZ_PTIY01000005.1"/>
</dbReference>
<comment type="caution">
    <text evidence="1">The sequence shown here is derived from an EMBL/GenBank/DDBJ whole genome shotgun (WGS) entry which is preliminary data.</text>
</comment>
<sequence length="78" mass="9350">MNTAQLLNDIEQLPTEAQHQIEDFIVFIKTRYQLVKNIPRQETKGENKLDFKSFLLNAPKLEEIDLERQRDYPKDIEF</sequence>
<proteinExistence type="predicted"/>
<name>A0A2S6H3X4_9GAMM</name>
<gene>
    <name evidence="1" type="ORF">B0F88_105232</name>
</gene>
<dbReference type="EMBL" id="PTIY01000005">
    <property type="protein sequence ID" value="PPK72120.1"/>
    <property type="molecule type" value="Genomic_DNA"/>
</dbReference>
<evidence type="ECO:0008006" key="3">
    <source>
        <dbReference type="Google" id="ProtNLM"/>
    </source>
</evidence>
<evidence type="ECO:0000313" key="1">
    <source>
        <dbReference type="EMBL" id="PPK72120.1"/>
    </source>
</evidence>
<evidence type="ECO:0000313" key="2">
    <source>
        <dbReference type="Proteomes" id="UP000238071"/>
    </source>
</evidence>